<dbReference type="Proteomes" id="UP000789920">
    <property type="component" value="Unassembled WGS sequence"/>
</dbReference>
<dbReference type="EMBL" id="CAJVQC010167299">
    <property type="protein sequence ID" value="CAG8849768.1"/>
    <property type="molecule type" value="Genomic_DNA"/>
</dbReference>
<evidence type="ECO:0000313" key="1">
    <source>
        <dbReference type="EMBL" id="CAG8849768.1"/>
    </source>
</evidence>
<proteinExistence type="predicted"/>
<accession>A0ACA9SZE3</accession>
<gene>
    <name evidence="1" type="ORF">RPERSI_LOCUS35760</name>
</gene>
<protein>
    <submittedName>
        <fullName evidence="1">33997_t:CDS:1</fullName>
    </submittedName>
</protein>
<comment type="caution">
    <text evidence="1">The sequence shown here is derived from an EMBL/GenBank/DDBJ whole genome shotgun (WGS) entry which is preliminary data.</text>
</comment>
<name>A0ACA9SZE3_9GLOM</name>
<sequence>YNTVVIGPISTRNLLDRVNFTRMIRVTGIKPILTPELKMRNSDHDEY</sequence>
<feature type="non-terminal residue" evidence="1">
    <location>
        <position position="47"/>
    </location>
</feature>
<keyword evidence="2" id="KW-1185">Reference proteome</keyword>
<organism evidence="1 2">
    <name type="scientific">Racocetra persica</name>
    <dbReference type="NCBI Taxonomy" id="160502"/>
    <lineage>
        <taxon>Eukaryota</taxon>
        <taxon>Fungi</taxon>
        <taxon>Fungi incertae sedis</taxon>
        <taxon>Mucoromycota</taxon>
        <taxon>Glomeromycotina</taxon>
        <taxon>Glomeromycetes</taxon>
        <taxon>Diversisporales</taxon>
        <taxon>Gigasporaceae</taxon>
        <taxon>Racocetra</taxon>
    </lineage>
</organism>
<reference evidence="1" key="1">
    <citation type="submission" date="2021-06" db="EMBL/GenBank/DDBJ databases">
        <authorList>
            <person name="Kallberg Y."/>
            <person name="Tangrot J."/>
            <person name="Rosling A."/>
        </authorList>
    </citation>
    <scope>NUCLEOTIDE SEQUENCE</scope>
    <source>
        <strain evidence="1">MA461A</strain>
    </source>
</reference>
<evidence type="ECO:0000313" key="2">
    <source>
        <dbReference type="Proteomes" id="UP000789920"/>
    </source>
</evidence>
<feature type="non-terminal residue" evidence="1">
    <location>
        <position position="1"/>
    </location>
</feature>